<comment type="caution">
    <text evidence="3">The sequence shown here is derived from an EMBL/GenBank/DDBJ whole genome shotgun (WGS) entry which is preliminary data.</text>
</comment>
<dbReference type="GO" id="GO:0003700">
    <property type="term" value="F:DNA-binding transcription factor activity"/>
    <property type="evidence" value="ECO:0007669"/>
    <property type="project" value="InterPro"/>
</dbReference>
<keyword evidence="4" id="KW-1185">Reference proteome</keyword>
<dbReference type="SUPFAM" id="SSF46785">
    <property type="entry name" value="Winged helix' DNA-binding domain"/>
    <property type="match status" value="1"/>
</dbReference>
<evidence type="ECO:0000259" key="2">
    <source>
        <dbReference type="Pfam" id="PF12727"/>
    </source>
</evidence>
<dbReference type="InterPro" id="IPR036390">
    <property type="entry name" value="WH_DNA-bd_sf"/>
</dbReference>
<sequence length="356" mass="39375">MKKLNVHLEFSFGAEPDSGRLPLRNSLIDMLDAVKSSGSLSGAAKLLKFSYRHLWNELNRWEKELGAELLVRGRGKNGELTEYAERLLWANKEIQARYLEQILDLKAGISQTFSRALKDSWDPIRIDGCADIALDKLRRIPHPNTFELEVSFSSSQAGLKLLAEGKCDLAGFNFPKASARGGSAAKLFLPLLDEEKNRLIFFASRLQGIATAAGNPLKIYSVLDLQLKHARFMNRAVGTGTRLIFDEQLTACGVKPEEIDGYDNISASAPLTAVNIASGKVDAGICTEKIAEQHGLDFIPLVKESYFLAARLSFLQSKKGEAFVEYLKTISWDDLPGYDFSSCGEIMRVSDVFSST</sequence>
<dbReference type="InterPro" id="IPR000847">
    <property type="entry name" value="LysR_HTH_N"/>
</dbReference>
<accession>A0A6L6YQB6</accession>
<dbReference type="AlphaFoldDB" id="A0A6L6YQB6"/>
<protein>
    <submittedName>
        <fullName evidence="3">LysR family transcriptional regulator</fullName>
    </submittedName>
</protein>
<dbReference type="PANTHER" id="PTHR38431">
    <property type="entry name" value="BLL2305 PROTEIN"/>
    <property type="match status" value="1"/>
</dbReference>
<evidence type="ECO:0000259" key="1">
    <source>
        <dbReference type="Pfam" id="PF00126"/>
    </source>
</evidence>
<dbReference type="RefSeq" id="WP_160336388.1">
    <property type="nucleotide sequence ID" value="NZ_CALPCV010000002.1"/>
</dbReference>
<dbReference type="SUPFAM" id="SSF53850">
    <property type="entry name" value="Periplasmic binding protein-like II"/>
    <property type="match status" value="1"/>
</dbReference>
<reference evidence="3 4" key="1">
    <citation type="submission" date="2019-12" db="EMBL/GenBank/DDBJ databases">
        <title>Microbes associate with the intestines of laboratory mice.</title>
        <authorList>
            <person name="Navarre W."/>
            <person name="Wong E."/>
        </authorList>
    </citation>
    <scope>NUCLEOTIDE SEQUENCE [LARGE SCALE GENOMIC DNA]</scope>
    <source>
        <strain evidence="3 4">NM82_D38</strain>
    </source>
</reference>
<feature type="domain" description="HTH lysR-type" evidence="1">
    <location>
        <begin position="29"/>
        <end position="85"/>
    </location>
</feature>
<dbReference type="PANTHER" id="PTHR38431:SF1">
    <property type="entry name" value="BLL2305 PROTEIN"/>
    <property type="match status" value="1"/>
</dbReference>
<feature type="domain" description="PBP" evidence="2">
    <location>
        <begin position="144"/>
        <end position="328"/>
    </location>
</feature>
<dbReference type="EMBL" id="WSRP01000073">
    <property type="protein sequence ID" value="MVX57981.1"/>
    <property type="molecule type" value="Genomic_DNA"/>
</dbReference>
<dbReference type="Pfam" id="PF00126">
    <property type="entry name" value="HTH_1"/>
    <property type="match status" value="1"/>
</dbReference>
<dbReference type="InterPro" id="IPR024370">
    <property type="entry name" value="PBP_domain"/>
</dbReference>
<organism evidence="3 4">
    <name type="scientific">Parasutterella muris</name>
    <dbReference type="NCBI Taxonomy" id="2565572"/>
    <lineage>
        <taxon>Bacteria</taxon>
        <taxon>Pseudomonadati</taxon>
        <taxon>Pseudomonadota</taxon>
        <taxon>Betaproteobacteria</taxon>
        <taxon>Burkholderiales</taxon>
        <taxon>Sutterellaceae</taxon>
        <taxon>Parasutterella</taxon>
    </lineage>
</organism>
<gene>
    <name evidence="3" type="ORF">E5987_12440</name>
</gene>
<dbReference type="Gene3D" id="1.10.10.10">
    <property type="entry name" value="Winged helix-like DNA-binding domain superfamily/Winged helix DNA-binding domain"/>
    <property type="match status" value="1"/>
</dbReference>
<evidence type="ECO:0000313" key="3">
    <source>
        <dbReference type="EMBL" id="MVX57981.1"/>
    </source>
</evidence>
<dbReference type="OrthoDB" id="9805928at2"/>
<name>A0A6L6YQB6_9BURK</name>
<proteinExistence type="predicted"/>
<evidence type="ECO:0000313" key="4">
    <source>
        <dbReference type="Proteomes" id="UP000472580"/>
    </source>
</evidence>
<dbReference type="Pfam" id="PF12727">
    <property type="entry name" value="PBP_like"/>
    <property type="match status" value="1"/>
</dbReference>
<dbReference type="Proteomes" id="UP000472580">
    <property type="component" value="Unassembled WGS sequence"/>
</dbReference>
<dbReference type="InterPro" id="IPR036388">
    <property type="entry name" value="WH-like_DNA-bd_sf"/>
</dbReference>